<organism evidence="5">
    <name type="scientific">Triticum aestivum</name>
    <name type="common">Wheat</name>
    <dbReference type="NCBI Taxonomy" id="4565"/>
    <lineage>
        <taxon>Eukaryota</taxon>
        <taxon>Viridiplantae</taxon>
        <taxon>Streptophyta</taxon>
        <taxon>Embryophyta</taxon>
        <taxon>Tracheophyta</taxon>
        <taxon>Spermatophyta</taxon>
        <taxon>Magnoliopsida</taxon>
        <taxon>Liliopsida</taxon>
        <taxon>Poales</taxon>
        <taxon>Poaceae</taxon>
        <taxon>BOP clade</taxon>
        <taxon>Pooideae</taxon>
        <taxon>Triticodae</taxon>
        <taxon>Triticeae</taxon>
        <taxon>Triticinae</taxon>
        <taxon>Triticum</taxon>
    </lineage>
</organism>
<dbReference type="GO" id="GO:0050832">
    <property type="term" value="P:defense response to fungus"/>
    <property type="evidence" value="ECO:0007669"/>
    <property type="project" value="InterPro"/>
</dbReference>
<keyword evidence="1" id="KW-1015">Disulfide bond</keyword>
<dbReference type="PRINTS" id="PR00602">
    <property type="entry name" value="BARWIN"/>
</dbReference>
<name>Q3BER9_WHEAT</name>
<dbReference type="Gene3D" id="2.40.40.10">
    <property type="entry name" value="RlpA-like domain"/>
    <property type="match status" value="1"/>
</dbReference>
<feature type="chain" id="PRO_5014586314" evidence="3">
    <location>
        <begin position="28"/>
        <end position="216"/>
    </location>
</feature>
<proteinExistence type="predicted"/>
<dbReference type="GO" id="GO:0042742">
    <property type="term" value="P:defense response to bacterium"/>
    <property type="evidence" value="ECO:0007669"/>
    <property type="project" value="InterPro"/>
</dbReference>
<dbReference type="InterPro" id="IPR018226">
    <property type="entry name" value="Barwin_CS"/>
</dbReference>
<feature type="region of interest" description="Disordered" evidence="2">
    <location>
        <begin position="120"/>
        <end position="157"/>
    </location>
</feature>
<feature type="domain" description="Barwin" evidence="4">
    <location>
        <begin position="34"/>
        <end position="157"/>
    </location>
</feature>
<evidence type="ECO:0000256" key="1">
    <source>
        <dbReference type="ARBA" id="ARBA00023157"/>
    </source>
</evidence>
<keyword evidence="3" id="KW-0732">Signal</keyword>
<dbReference type="InterPro" id="IPR036908">
    <property type="entry name" value="RlpA-like_sf"/>
</dbReference>
<dbReference type="InterPro" id="IPR044301">
    <property type="entry name" value="PR4"/>
</dbReference>
<dbReference type="GO" id="GO:0004540">
    <property type="term" value="F:RNA nuclease activity"/>
    <property type="evidence" value="ECO:0007669"/>
    <property type="project" value="InterPro"/>
</dbReference>
<dbReference type="PANTHER" id="PTHR46351">
    <property type="entry name" value="WOUND-INDUCED PROTEIN WIN2"/>
    <property type="match status" value="1"/>
</dbReference>
<feature type="signal peptide" evidence="3">
    <location>
        <begin position="1"/>
        <end position="27"/>
    </location>
</feature>
<evidence type="ECO:0000256" key="2">
    <source>
        <dbReference type="SAM" id="MobiDB-lite"/>
    </source>
</evidence>
<dbReference type="EMBL" id="AM116976">
    <property type="protein sequence ID" value="CAJ40961.1"/>
    <property type="molecule type" value="Genomic_DNA"/>
</dbReference>
<dbReference type="AlphaFoldDB" id="Q3BER9"/>
<evidence type="ECO:0000259" key="4">
    <source>
        <dbReference type="PROSITE" id="PS51174"/>
    </source>
</evidence>
<dbReference type="Pfam" id="PF00967">
    <property type="entry name" value="Barwin"/>
    <property type="match status" value="1"/>
</dbReference>
<evidence type="ECO:0000313" key="5">
    <source>
        <dbReference type="EMBL" id="CAJ40961.1"/>
    </source>
</evidence>
<dbReference type="SUPFAM" id="SSF50685">
    <property type="entry name" value="Barwin-like endoglucanases"/>
    <property type="match status" value="1"/>
</dbReference>
<feature type="compositionally biased region" description="Low complexity" evidence="2">
    <location>
        <begin position="133"/>
        <end position="154"/>
    </location>
</feature>
<gene>
    <name evidence="5" type="primary">wPR4f-b</name>
</gene>
<dbReference type="eggNOG" id="KOG4742">
    <property type="taxonomic scope" value="Eukaryota"/>
</dbReference>
<dbReference type="PANTHER" id="PTHR46351:SF12">
    <property type="entry name" value="BARWIN DOMAIN-CONTAINING PROTEIN"/>
    <property type="match status" value="1"/>
</dbReference>
<reference evidence="5" key="1">
    <citation type="journal article" date="2006" name="Biol. Chem.">
        <title>Molecular and functional analysis of new members of the wheat PR4 gene family.</title>
        <authorList>
            <person name="Bertini L."/>
            <person name="Cascone A."/>
            <person name="Tucci M."/>
            <person name="D'Amore R."/>
            <person name="Di Berardino I."/>
            <person name="Buonocore V."/>
            <person name="Caporale C."/>
            <person name="Caruso C."/>
        </authorList>
    </citation>
    <scope>NUCLEOTIDE SEQUENCE</scope>
</reference>
<sequence>MAMVVAAGARMPVSVLVLVALVVVCLSANGAAAQQASSVAATYNLYNPEKINWDLRVASIFCATWDADMPLAWRQRYGWTAFCGPAGAHGQPSCGRCLQVTNRATGARTVARVVDQCDRSAGSTLTSPCSGRSTPTEAASPMATSSSTTSSSAARTDHARDHRMLLHIPTIVAANKYAWEISSIGKNKTQPKSISASMFYRGMQRMLSSDSEYLVM</sequence>
<evidence type="ECO:0000256" key="3">
    <source>
        <dbReference type="SAM" id="SignalP"/>
    </source>
</evidence>
<dbReference type="PROSITE" id="PS51174">
    <property type="entry name" value="BARWIN_3"/>
    <property type="match status" value="1"/>
</dbReference>
<protein>
    <submittedName>
        <fullName evidence="5">Wheatwin6-b defense protein</fullName>
    </submittedName>
</protein>
<dbReference type="PROSITE" id="PS00771">
    <property type="entry name" value="BARWIN_1"/>
    <property type="match status" value="1"/>
</dbReference>
<dbReference type="InterPro" id="IPR001153">
    <property type="entry name" value="Barwin_dom"/>
</dbReference>
<feature type="compositionally biased region" description="Polar residues" evidence="2">
    <location>
        <begin position="121"/>
        <end position="132"/>
    </location>
</feature>
<accession>Q3BER9</accession>